<proteinExistence type="predicted"/>
<dbReference type="EMBL" id="MTZV01000006">
    <property type="protein sequence ID" value="PCE23464.1"/>
    <property type="molecule type" value="Genomic_DNA"/>
</dbReference>
<name>A0A2A4ET39_9BURK</name>
<evidence type="ECO:0000313" key="3">
    <source>
        <dbReference type="Proteomes" id="UP000218022"/>
    </source>
</evidence>
<protein>
    <recommendedName>
        <fullName evidence="4">DUF2141 domain-containing protein</fullName>
    </recommendedName>
</protein>
<feature type="signal peptide" evidence="1">
    <location>
        <begin position="1"/>
        <end position="19"/>
    </location>
</feature>
<evidence type="ECO:0008006" key="4">
    <source>
        <dbReference type="Google" id="ProtNLM"/>
    </source>
</evidence>
<accession>A0A2A4ET39</accession>
<dbReference type="OrthoDB" id="6421553at2"/>
<dbReference type="Proteomes" id="UP000218022">
    <property type="component" value="Unassembled WGS sequence"/>
</dbReference>
<evidence type="ECO:0000256" key="1">
    <source>
        <dbReference type="SAM" id="SignalP"/>
    </source>
</evidence>
<dbReference type="RefSeq" id="WP_096725405.1">
    <property type="nucleotide sequence ID" value="NZ_MTZV01000006.1"/>
</dbReference>
<keyword evidence="1" id="KW-0732">Signal</keyword>
<dbReference type="AlphaFoldDB" id="A0A2A4ET39"/>
<gene>
    <name evidence="2" type="ORF">BWP39_27685</name>
</gene>
<reference evidence="2 3" key="1">
    <citation type="submission" date="2017-01" db="EMBL/GenBank/DDBJ databases">
        <title>Whole-Genome Shotgun Sequencing of Two beta-Proteobacterial Species in Search of the Bulgecin Biosynthetic Cluster.</title>
        <authorList>
            <person name="Horsman M.E."/>
            <person name="Marous D.R."/>
            <person name="Li R."/>
            <person name="Oliver R.A."/>
            <person name="Byun B."/>
            <person name="Emrich S.J."/>
            <person name="Boggess B."/>
            <person name="Townsend C.A."/>
            <person name="Mobashery S."/>
        </authorList>
    </citation>
    <scope>NUCLEOTIDE SEQUENCE [LARGE SCALE GENOMIC DNA]</scope>
    <source>
        <strain evidence="2 3">ATCC 31363</strain>
    </source>
</reference>
<organism evidence="2 3">
    <name type="scientific">Paraburkholderia acidicola</name>
    <dbReference type="NCBI Taxonomy" id="1912599"/>
    <lineage>
        <taxon>Bacteria</taxon>
        <taxon>Pseudomonadati</taxon>
        <taxon>Pseudomonadota</taxon>
        <taxon>Betaproteobacteria</taxon>
        <taxon>Burkholderiales</taxon>
        <taxon>Burkholderiaceae</taxon>
        <taxon>Paraburkholderia</taxon>
    </lineage>
</organism>
<comment type="caution">
    <text evidence="2">The sequence shown here is derived from an EMBL/GenBank/DDBJ whole genome shotgun (WGS) entry which is preliminary data.</text>
</comment>
<evidence type="ECO:0000313" key="2">
    <source>
        <dbReference type="EMBL" id="PCE23464.1"/>
    </source>
</evidence>
<sequence length="143" mass="15590">MKKIFVSLIATLLSTAAMADWVAYGDKVTLDAVQNTLPGGQQYHIETIPAGVYRFRIDPASVGVNNNTGGENATKSLTAAMFVFNRADATHKAESFYYGINNPRGAQEIIHAVPVNAGVDLFLEEWNRADNTGSVTVIIEKWE</sequence>
<feature type="chain" id="PRO_5012201369" description="DUF2141 domain-containing protein" evidence="1">
    <location>
        <begin position="20"/>
        <end position="143"/>
    </location>
</feature>